<evidence type="ECO:0000313" key="8">
    <source>
        <dbReference type="EMBL" id="KPW15732.1"/>
    </source>
</evidence>
<dbReference type="PATRIC" id="fig|199198.4.peg.1569"/>
<dbReference type="AlphaFoldDB" id="A0A0L8IVM5"/>
<dbReference type="EMBL" id="LJPM01000418">
    <property type="protein sequence ID" value="KPW15732.1"/>
    <property type="molecule type" value="Genomic_DNA"/>
</dbReference>
<comment type="caution">
    <text evidence="8">The sequence shown here is derived from an EMBL/GenBank/DDBJ whole genome shotgun (WGS) entry which is preliminary data.</text>
</comment>
<organism evidence="8 9">
    <name type="scientific">Pseudomonas syringae pv. aceris</name>
    <dbReference type="NCBI Taxonomy" id="199198"/>
    <lineage>
        <taxon>Bacteria</taxon>
        <taxon>Pseudomonadati</taxon>
        <taxon>Pseudomonadota</taxon>
        <taxon>Gammaproteobacteria</taxon>
        <taxon>Pseudomonadales</taxon>
        <taxon>Pseudomonadaceae</taxon>
        <taxon>Pseudomonas</taxon>
        <taxon>Pseudomonas syringae</taxon>
    </lineage>
</organism>
<dbReference type="InterPro" id="IPR005648">
    <property type="entry name" value="FlgD"/>
</dbReference>
<keyword evidence="8" id="KW-0282">Flagellum</keyword>
<evidence type="ECO:0000259" key="6">
    <source>
        <dbReference type="Pfam" id="PF13860"/>
    </source>
</evidence>
<dbReference type="Pfam" id="PF03963">
    <property type="entry name" value="FlgD"/>
    <property type="match status" value="1"/>
</dbReference>
<protein>
    <recommendedName>
        <fullName evidence="2 5">Basal-body rod modification protein FlgD</fullName>
    </recommendedName>
</protein>
<dbReference type="Pfam" id="PF13861">
    <property type="entry name" value="FLgD_tudor"/>
    <property type="match status" value="1"/>
</dbReference>
<dbReference type="Proteomes" id="UP000050297">
    <property type="component" value="Unassembled WGS sequence"/>
</dbReference>
<keyword evidence="8" id="KW-0969">Cilium</keyword>
<dbReference type="Pfam" id="PF13860">
    <property type="entry name" value="FlgD_ig"/>
    <property type="match status" value="1"/>
</dbReference>
<comment type="function">
    <text evidence="4 5">Required for flagellar hook formation. May act as a scaffolding protein.</text>
</comment>
<evidence type="ECO:0000256" key="4">
    <source>
        <dbReference type="ARBA" id="ARBA00024746"/>
    </source>
</evidence>
<evidence type="ECO:0000259" key="7">
    <source>
        <dbReference type="Pfam" id="PF13861"/>
    </source>
</evidence>
<feature type="domain" description="FlgD Tudor-like" evidence="7">
    <location>
        <begin position="90"/>
        <end position="225"/>
    </location>
</feature>
<dbReference type="RefSeq" id="WP_003404333.1">
    <property type="nucleotide sequence ID" value="NZ_LGAR01000046.1"/>
</dbReference>
<evidence type="ECO:0000256" key="2">
    <source>
        <dbReference type="ARBA" id="ARBA00016013"/>
    </source>
</evidence>
<name>A0A0L8IVM5_PSESX</name>
<evidence type="ECO:0000256" key="3">
    <source>
        <dbReference type="ARBA" id="ARBA00022795"/>
    </source>
</evidence>
<sequence>MAVDSTAANSVSSTFLNTLQNPTPTATNSTGTLGKDSFLQLLVTQMKNQNPLDPQDNTQFVAQLAQFSSLESMQNLTSTVDTIASSYKSSQALQASSLVGRSVIIDASSTSVDTTKGLTGSIVVPSESSLTTVKVYDAQSNLVDSVDLGTQKAGTTSFAWDGTDSSGTQLPSGTYSFKAEGSVEGKNTQFSTYLPATVNSVTLGVNGAETTLNLASGSVALSKVQTIGL</sequence>
<reference evidence="8 9" key="1">
    <citation type="submission" date="2015-09" db="EMBL/GenBank/DDBJ databases">
        <title>Genome announcement of multiple Pseudomonas syringae strains.</title>
        <authorList>
            <person name="Thakur S."/>
            <person name="Wang P.W."/>
            <person name="Gong Y."/>
            <person name="Weir B.S."/>
            <person name="Guttman D.S."/>
        </authorList>
    </citation>
    <scope>NUCLEOTIDE SEQUENCE [LARGE SCALE GENOMIC DNA]</scope>
    <source>
        <strain evidence="8 9">ICMP2802</strain>
    </source>
</reference>
<dbReference type="NCBIfam" id="NF005176">
    <property type="entry name" value="PRK06655.1-1"/>
    <property type="match status" value="1"/>
</dbReference>
<proteinExistence type="inferred from homology"/>
<dbReference type="Gene3D" id="2.30.30.910">
    <property type="match status" value="1"/>
</dbReference>
<accession>A0A0L8IVM5</accession>
<evidence type="ECO:0000313" key="9">
    <source>
        <dbReference type="Proteomes" id="UP000050297"/>
    </source>
</evidence>
<dbReference type="GO" id="GO:0044781">
    <property type="term" value="P:bacterial-type flagellum organization"/>
    <property type="evidence" value="ECO:0007669"/>
    <property type="project" value="UniProtKB-UniRule"/>
</dbReference>
<feature type="domain" description="FlgD/Vpr Ig-like" evidence="6">
    <location>
        <begin position="113"/>
        <end position="182"/>
    </location>
</feature>
<keyword evidence="3 5" id="KW-1005">Bacterial flagellum biogenesis</keyword>
<gene>
    <name evidence="8" type="ORF">ALO91_00199</name>
</gene>
<dbReference type="InterPro" id="IPR025965">
    <property type="entry name" value="FlgD/Vpr_Ig-like"/>
</dbReference>
<keyword evidence="8" id="KW-0966">Cell projection</keyword>
<dbReference type="Gene3D" id="2.60.40.4070">
    <property type="match status" value="1"/>
</dbReference>
<evidence type="ECO:0000256" key="1">
    <source>
        <dbReference type="ARBA" id="ARBA00010577"/>
    </source>
</evidence>
<evidence type="ECO:0000256" key="5">
    <source>
        <dbReference type="RuleBase" id="RU362076"/>
    </source>
</evidence>
<dbReference type="InterPro" id="IPR025963">
    <property type="entry name" value="FLgD_Tudor"/>
</dbReference>
<comment type="similarity">
    <text evidence="1 5">Belongs to the FlgD family.</text>
</comment>